<sequence>MLPTARSRGDEGPKRDKDDGNQITNDQSQDEVDRTDREGKSLDTTDSPEDRFKDEAAHSGNSRGGTASGTDIVDSGQGGGSQVTKASNTGNNEREERSIEDEE</sequence>
<feature type="compositionally biased region" description="Basic and acidic residues" evidence="1">
    <location>
        <begin position="7"/>
        <end position="20"/>
    </location>
</feature>
<accession>A0A4S8LCL0</accession>
<name>A0A4S8LCL0_DENBC</name>
<feature type="region of interest" description="Disordered" evidence="1">
    <location>
        <begin position="1"/>
        <end position="103"/>
    </location>
</feature>
<dbReference type="EMBL" id="ML179502">
    <property type="protein sequence ID" value="THU86343.1"/>
    <property type="molecule type" value="Genomic_DNA"/>
</dbReference>
<keyword evidence="3" id="KW-1185">Reference proteome</keyword>
<dbReference type="Proteomes" id="UP000297245">
    <property type="component" value="Unassembled WGS sequence"/>
</dbReference>
<evidence type="ECO:0000256" key="1">
    <source>
        <dbReference type="SAM" id="MobiDB-lite"/>
    </source>
</evidence>
<feature type="compositionally biased region" description="Basic and acidic residues" evidence="1">
    <location>
        <begin position="31"/>
        <end position="57"/>
    </location>
</feature>
<feature type="compositionally biased region" description="Polar residues" evidence="1">
    <location>
        <begin position="82"/>
        <end position="91"/>
    </location>
</feature>
<reference evidence="2 3" key="1">
    <citation type="journal article" date="2019" name="Nat. Ecol. Evol.">
        <title>Megaphylogeny resolves global patterns of mushroom evolution.</title>
        <authorList>
            <person name="Varga T."/>
            <person name="Krizsan K."/>
            <person name="Foldi C."/>
            <person name="Dima B."/>
            <person name="Sanchez-Garcia M."/>
            <person name="Sanchez-Ramirez S."/>
            <person name="Szollosi G.J."/>
            <person name="Szarkandi J.G."/>
            <person name="Papp V."/>
            <person name="Albert L."/>
            <person name="Andreopoulos W."/>
            <person name="Angelini C."/>
            <person name="Antonin V."/>
            <person name="Barry K.W."/>
            <person name="Bougher N.L."/>
            <person name="Buchanan P."/>
            <person name="Buyck B."/>
            <person name="Bense V."/>
            <person name="Catcheside P."/>
            <person name="Chovatia M."/>
            <person name="Cooper J."/>
            <person name="Damon W."/>
            <person name="Desjardin D."/>
            <person name="Finy P."/>
            <person name="Geml J."/>
            <person name="Haridas S."/>
            <person name="Hughes K."/>
            <person name="Justo A."/>
            <person name="Karasinski D."/>
            <person name="Kautmanova I."/>
            <person name="Kiss B."/>
            <person name="Kocsube S."/>
            <person name="Kotiranta H."/>
            <person name="LaButti K.M."/>
            <person name="Lechner B.E."/>
            <person name="Liimatainen K."/>
            <person name="Lipzen A."/>
            <person name="Lukacs Z."/>
            <person name="Mihaltcheva S."/>
            <person name="Morgado L.N."/>
            <person name="Niskanen T."/>
            <person name="Noordeloos M.E."/>
            <person name="Ohm R.A."/>
            <person name="Ortiz-Santana B."/>
            <person name="Ovrebo C."/>
            <person name="Racz N."/>
            <person name="Riley R."/>
            <person name="Savchenko A."/>
            <person name="Shiryaev A."/>
            <person name="Soop K."/>
            <person name="Spirin V."/>
            <person name="Szebenyi C."/>
            <person name="Tomsovsky M."/>
            <person name="Tulloss R.E."/>
            <person name="Uehling J."/>
            <person name="Grigoriev I.V."/>
            <person name="Vagvolgyi C."/>
            <person name="Papp T."/>
            <person name="Martin F.M."/>
            <person name="Miettinen O."/>
            <person name="Hibbett D.S."/>
            <person name="Nagy L.G."/>
        </authorList>
    </citation>
    <scope>NUCLEOTIDE SEQUENCE [LARGE SCALE GENOMIC DNA]</scope>
    <source>
        <strain evidence="2 3">CBS 962.96</strain>
    </source>
</reference>
<dbReference type="AlphaFoldDB" id="A0A4S8LCL0"/>
<protein>
    <submittedName>
        <fullName evidence="2">Uncharacterized protein</fullName>
    </submittedName>
</protein>
<organism evidence="2 3">
    <name type="scientific">Dendrothele bispora (strain CBS 962.96)</name>
    <dbReference type="NCBI Taxonomy" id="1314807"/>
    <lineage>
        <taxon>Eukaryota</taxon>
        <taxon>Fungi</taxon>
        <taxon>Dikarya</taxon>
        <taxon>Basidiomycota</taxon>
        <taxon>Agaricomycotina</taxon>
        <taxon>Agaricomycetes</taxon>
        <taxon>Agaricomycetidae</taxon>
        <taxon>Agaricales</taxon>
        <taxon>Agaricales incertae sedis</taxon>
        <taxon>Dendrothele</taxon>
    </lineage>
</organism>
<gene>
    <name evidence="2" type="ORF">K435DRAFT_805168</name>
</gene>
<evidence type="ECO:0000313" key="2">
    <source>
        <dbReference type="EMBL" id="THU86343.1"/>
    </source>
</evidence>
<proteinExistence type="predicted"/>
<evidence type="ECO:0000313" key="3">
    <source>
        <dbReference type="Proteomes" id="UP000297245"/>
    </source>
</evidence>